<organism evidence="3 4">
    <name type="scientific">Streptomyces caeni</name>
    <dbReference type="NCBI Taxonomy" id="2307231"/>
    <lineage>
        <taxon>Bacteria</taxon>
        <taxon>Bacillati</taxon>
        <taxon>Actinomycetota</taxon>
        <taxon>Actinomycetes</taxon>
        <taxon>Kitasatosporales</taxon>
        <taxon>Streptomycetaceae</taxon>
        <taxon>Streptomyces</taxon>
    </lineage>
</organism>
<dbReference type="EMBL" id="JBHUDX010000047">
    <property type="protein sequence ID" value="MFD1659940.1"/>
    <property type="molecule type" value="Genomic_DNA"/>
</dbReference>
<dbReference type="Proteomes" id="UP001597261">
    <property type="component" value="Unassembled WGS sequence"/>
</dbReference>
<feature type="region of interest" description="Disordered" evidence="1">
    <location>
        <begin position="162"/>
        <end position="184"/>
    </location>
</feature>
<evidence type="ECO:0000256" key="2">
    <source>
        <dbReference type="SAM" id="SignalP"/>
    </source>
</evidence>
<proteinExistence type="predicted"/>
<feature type="signal peptide" evidence="2">
    <location>
        <begin position="1"/>
        <end position="22"/>
    </location>
</feature>
<comment type="caution">
    <text evidence="3">The sequence shown here is derived from an EMBL/GenBank/DDBJ whole genome shotgun (WGS) entry which is preliminary data.</text>
</comment>
<keyword evidence="4" id="KW-1185">Reference proteome</keyword>
<name>A0ABW4IRH1_9ACTN</name>
<sequence>MPATIRPLAVALALCGTLFAGAAACGGSGVAQEAAAYIAVATPSPSTPVERRKFARTRFATNAGFAAGATSQWIVKPWKSGTFKKGAEGRTAALVKAGLAGAFAQHRLEAAVRGARGDPALARAVAPLTSGIDALKGLTSRLRKGDPSAVGSFQDAVKRVKRAGRSAGTPVMDKVPSPARLTPG</sequence>
<evidence type="ECO:0000313" key="4">
    <source>
        <dbReference type="Proteomes" id="UP001597261"/>
    </source>
</evidence>
<feature type="chain" id="PRO_5046087041" evidence="2">
    <location>
        <begin position="23"/>
        <end position="184"/>
    </location>
</feature>
<dbReference type="RefSeq" id="WP_381083551.1">
    <property type="nucleotide sequence ID" value="NZ_JBHUDX010000047.1"/>
</dbReference>
<evidence type="ECO:0000313" key="3">
    <source>
        <dbReference type="EMBL" id="MFD1659940.1"/>
    </source>
</evidence>
<keyword evidence="2" id="KW-0732">Signal</keyword>
<accession>A0ABW4IRH1</accession>
<evidence type="ECO:0000256" key="1">
    <source>
        <dbReference type="SAM" id="MobiDB-lite"/>
    </source>
</evidence>
<protein>
    <submittedName>
        <fullName evidence="3">Uncharacterized protein</fullName>
    </submittedName>
</protein>
<dbReference type="PROSITE" id="PS51257">
    <property type="entry name" value="PROKAR_LIPOPROTEIN"/>
    <property type="match status" value="1"/>
</dbReference>
<gene>
    <name evidence="3" type="ORF">ACFSL4_17495</name>
</gene>
<reference evidence="4" key="1">
    <citation type="journal article" date="2019" name="Int. J. Syst. Evol. Microbiol.">
        <title>The Global Catalogue of Microorganisms (GCM) 10K type strain sequencing project: providing services to taxonomists for standard genome sequencing and annotation.</title>
        <authorList>
            <consortium name="The Broad Institute Genomics Platform"/>
            <consortium name="The Broad Institute Genome Sequencing Center for Infectious Disease"/>
            <person name="Wu L."/>
            <person name="Ma J."/>
        </authorList>
    </citation>
    <scope>NUCLEOTIDE SEQUENCE [LARGE SCALE GENOMIC DNA]</scope>
    <source>
        <strain evidence="4">CGMCC 1.12470</strain>
    </source>
</reference>